<gene>
    <name evidence="5" type="ORF">H9777_10970</name>
</gene>
<reference evidence="5" key="2">
    <citation type="submission" date="2021-04" db="EMBL/GenBank/DDBJ databases">
        <authorList>
            <person name="Gilroy R."/>
        </authorList>
    </citation>
    <scope>NUCLEOTIDE SEQUENCE</scope>
    <source>
        <strain evidence="5">G4-2901</strain>
    </source>
</reference>
<dbReference type="Proteomes" id="UP000783796">
    <property type="component" value="Unassembled WGS sequence"/>
</dbReference>
<dbReference type="GO" id="GO:0016887">
    <property type="term" value="F:ATP hydrolysis activity"/>
    <property type="evidence" value="ECO:0007669"/>
    <property type="project" value="InterPro"/>
</dbReference>
<keyword evidence="1" id="KW-0813">Transport</keyword>
<evidence type="ECO:0000256" key="2">
    <source>
        <dbReference type="ARBA" id="ARBA00022741"/>
    </source>
</evidence>
<dbReference type="SUPFAM" id="SSF52540">
    <property type="entry name" value="P-loop containing nucleoside triphosphate hydrolases"/>
    <property type="match status" value="1"/>
</dbReference>
<keyword evidence="2" id="KW-0547">Nucleotide-binding</keyword>
<evidence type="ECO:0000256" key="3">
    <source>
        <dbReference type="ARBA" id="ARBA00022840"/>
    </source>
</evidence>
<dbReference type="Pfam" id="PF00005">
    <property type="entry name" value="ABC_tran"/>
    <property type="match status" value="1"/>
</dbReference>
<dbReference type="PANTHER" id="PTHR42939:SF1">
    <property type="entry name" value="ABC TRANSPORTER ATP-BINDING PROTEIN ALBC-RELATED"/>
    <property type="match status" value="1"/>
</dbReference>
<dbReference type="Gene3D" id="3.40.50.300">
    <property type="entry name" value="P-loop containing nucleotide triphosphate hydrolases"/>
    <property type="match status" value="1"/>
</dbReference>
<comment type="caution">
    <text evidence="5">The sequence shown here is derived from an EMBL/GenBank/DDBJ whole genome shotgun (WGS) entry which is preliminary data.</text>
</comment>
<sequence>MVELKNVSFGYNPNKNVIEDLSLNLEEGRFYGLLGKNGTGKTTLMKIIYGILFAKEGYVNIYGNNPGDRKLETLQEIFMMPADFTFPKMSLEKYVSLYSSFYPKFNKDILDDCLDNFEINKNIKSIDKLSLGEKHKIAVSLAISFGTKLILFDEAANGMDIPTRKMFRKMLMKHIREDQTVVLSTHVVQDIENLLTDIIVLRKGQKTFISSLDDIRSKYSFGIQSNEEGAIYSEPCAEGYRVICNNTNNDDTEISLELLFNALTKEGGIL</sequence>
<dbReference type="InterPro" id="IPR027417">
    <property type="entry name" value="P-loop_NTPase"/>
</dbReference>
<reference evidence="5" key="1">
    <citation type="journal article" date="2021" name="PeerJ">
        <title>Extensive microbial diversity within the chicken gut microbiome revealed by metagenomics and culture.</title>
        <authorList>
            <person name="Gilroy R."/>
            <person name="Ravi A."/>
            <person name="Getino M."/>
            <person name="Pursley I."/>
            <person name="Horton D.L."/>
            <person name="Alikhan N.F."/>
            <person name="Baker D."/>
            <person name="Gharbi K."/>
            <person name="Hall N."/>
            <person name="Watson M."/>
            <person name="Adriaenssens E.M."/>
            <person name="Foster-Nyarko E."/>
            <person name="Jarju S."/>
            <person name="Secka A."/>
            <person name="Antonio M."/>
            <person name="Oren A."/>
            <person name="Chaudhuri R.R."/>
            <person name="La Ragione R."/>
            <person name="Hildebrand F."/>
            <person name="Pallen M.J."/>
        </authorList>
    </citation>
    <scope>NUCLEOTIDE SEQUENCE</scope>
    <source>
        <strain evidence="5">G4-2901</strain>
    </source>
</reference>
<feature type="domain" description="ABC transporter" evidence="4">
    <location>
        <begin position="2"/>
        <end position="228"/>
    </location>
</feature>
<accession>A0A948TD62</accession>
<dbReference type="AlphaFoldDB" id="A0A948TD62"/>
<evidence type="ECO:0000256" key="1">
    <source>
        <dbReference type="ARBA" id="ARBA00022448"/>
    </source>
</evidence>
<keyword evidence="3 5" id="KW-0067">ATP-binding</keyword>
<evidence type="ECO:0000259" key="4">
    <source>
        <dbReference type="PROSITE" id="PS50893"/>
    </source>
</evidence>
<evidence type="ECO:0000313" key="5">
    <source>
        <dbReference type="EMBL" id="MBU3838806.1"/>
    </source>
</evidence>
<dbReference type="GO" id="GO:0005524">
    <property type="term" value="F:ATP binding"/>
    <property type="evidence" value="ECO:0007669"/>
    <property type="project" value="UniProtKB-KW"/>
</dbReference>
<dbReference type="InterPro" id="IPR003439">
    <property type="entry name" value="ABC_transporter-like_ATP-bd"/>
</dbReference>
<proteinExistence type="predicted"/>
<dbReference type="CDD" id="cd03230">
    <property type="entry name" value="ABC_DR_subfamily_A"/>
    <property type="match status" value="1"/>
</dbReference>
<dbReference type="EMBL" id="JAHLFW010000089">
    <property type="protein sequence ID" value="MBU3838806.1"/>
    <property type="molecule type" value="Genomic_DNA"/>
</dbReference>
<dbReference type="InterPro" id="IPR051782">
    <property type="entry name" value="ABC_Transporter_VariousFunc"/>
</dbReference>
<dbReference type="InterPro" id="IPR003593">
    <property type="entry name" value="AAA+_ATPase"/>
</dbReference>
<name>A0A948TD62_9BACT</name>
<protein>
    <submittedName>
        <fullName evidence="5">ABC transporter ATP-binding protein</fullName>
    </submittedName>
</protein>
<dbReference type="PROSITE" id="PS50893">
    <property type="entry name" value="ABC_TRANSPORTER_2"/>
    <property type="match status" value="1"/>
</dbReference>
<organism evidence="5 6">
    <name type="scientific">Candidatus Phocaeicola faecigallinarum</name>
    <dbReference type="NCBI Taxonomy" id="2838732"/>
    <lineage>
        <taxon>Bacteria</taxon>
        <taxon>Pseudomonadati</taxon>
        <taxon>Bacteroidota</taxon>
        <taxon>Bacteroidia</taxon>
        <taxon>Bacteroidales</taxon>
        <taxon>Bacteroidaceae</taxon>
        <taxon>Phocaeicola</taxon>
    </lineage>
</organism>
<evidence type="ECO:0000313" key="6">
    <source>
        <dbReference type="Proteomes" id="UP000783796"/>
    </source>
</evidence>
<dbReference type="SMART" id="SM00382">
    <property type="entry name" value="AAA"/>
    <property type="match status" value="1"/>
</dbReference>
<dbReference type="PANTHER" id="PTHR42939">
    <property type="entry name" value="ABC TRANSPORTER ATP-BINDING PROTEIN ALBC-RELATED"/>
    <property type="match status" value="1"/>
</dbReference>